<feature type="domain" description="F5/8 type C" evidence="3">
    <location>
        <begin position="32"/>
        <end position="173"/>
    </location>
</feature>
<dbReference type="InterPro" id="IPR008979">
    <property type="entry name" value="Galactose-bd-like_sf"/>
</dbReference>
<dbReference type="PROSITE" id="PS50022">
    <property type="entry name" value="FA58C_3"/>
    <property type="match status" value="1"/>
</dbReference>
<feature type="chain" id="PRO_5021917968" description="F5/8 type C domain-containing protein" evidence="2">
    <location>
        <begin position="36"/>
        <end position="323"/>
    </location>
</feature>
<feature type="region of interest" description="Disordered" evidence="1">
    <location>
        <begin position="225"/>
        <end position="323"/>
    </location>
</feature>
<protein>
    <recommendedName>
        <fullName evidence="3">F5/8 type C domain-containing protein</fullName>
    </recommendedName>
</protein>
<organism evidence="4 5">
    <name type="scientific">Cellulomonas composti</name>
    <dbReference type="NCBI Taxonomy" id="266130"/>
    <lineage>
        <taxon>Bacteria</taxon>
        <taxon>Bacillati</taxon>
        <taxon>Actinomycetota</taxon>
        <taxon>Actinomycetes</taxon>
        <taxon>Micrococcales</taxon>
        <taxon>Cellulomonadaceae</taxon>
        <taxon>Cellulomonas</taxon>
    </lineage>
</organism>
<evidence type="ECO:0000256" key="1">
    <source>
        <dbReference type="SAM" id="MobiDB-lite"/>
    </source>
</evidence>
<proteinExistence type="predicted"/>
<dbReference type="SUPFAM" id="SSF49785">
    <property type="entry name" value="Galactose-binding domain-like"/>
    <property type="match status" value="1"/>
</dbReference>
<dbReference type="Pfam" id="PF00754">
    <property type="entry name" value="F5_F8_type_C"/>
    <property type="match status" value="1"/>
</dbReference>
<feature type="compositionally biased region" description="Basic residues" evidence="1">
    <location>
        <begin position="282"/>
        <end position="296"/>
    </location>
</feature>
<accession>A0A511J7B4</accession>
<dbReference type="AlphaFoldDB" id="A0A511J7B4"/>
<dbReference type="InterPro" id="IPR000421">
    <property type="entry name" value="FA58C"/>
</dbReference>
<dbReference type="EMBL" id="BJWG01000002">
    <property type="protein sequence ID" value="GEL93902.1"/>
    <property type="molecule type" value="Genomic_DNA"/>
</dbReference>
<dbReference type="Proteomes" id="UP000321720">
    <property type="component" value="Unassembled WGS sequence"/>
</dbReference>
<gene>
    <name evidence="4" type="ORF">CCO02nite_05600</name>
</gene>
<evidence type="ECO:0000313" key="5">
    <source>
        <dbReference type="Proteomes" id="UP000321720"/>
    </source>
</evidence>
<feature type="compositionally biased region" description="Basic and acidic residues" evidence="1">
    <location>
        <begin position="246"/>
        <end position="265"/>
    </location>
</feature>
<sequence>MQILALQRRRRASSRLSAALAAGLAATLVAVGAVAALSTAADAAPTNIALGKAASASSSEGADFVAAKAVDGKTNTRFASAFSDNQWLQVDLGASATISQVVLQWEAAYAKSFQVQISNSPTSGFATLASVTNGTGGTQTVNAAGTGRYVRINLQTRATGYGFSLWELQILGAGGTTLPPYNPKPLPSAPPGADTYVTHHEFQANCVPTHTLPDDPIVFPGQAGRSHSHTFMGNRRGRRVGAAARAEGDGSRPDEHPDERRDHPAHGWLLTPQGSGRTPGARGRRAARTARSRARPRAGPAAAGRVRRPWRGAPTPRWCGRRP</sequence>
<reference evidence="4 5" key="1">
    <citation type="submission" date="2019-07" db="EMBL/GenBank/DDBJ databases">
        <title>Whole genome shotgun sequence of Cellulomonas composti NBRC 100758.</title>
        <authorList>
            <person name="Hosoyama A."/>
            <person name="Uohara A."/>
            <person name="Ohji S."/>
            <person name="Ichikawa N."/>
        </authorList>
    </citation>
    <scope>NUCLEOTIDE SEQUENCE [LARGE SCALE GENOMIC DNA]</scope>
    <source>
        <strain evidence="4 5">NBRC 100758</strain>
    </source>
</reference>
<evidence type="ECO:0000313" key="4">
    <source>
        <dbReference type="EMBL" id="GEL93902.1"/>
    </source>
</evidence>
<keyword evidence="5" id="KW-1185">Reference proteome</keyword>
<keyword evidence="2" id="KW-0732">Signal</keyword>
<evidence type="ECO:0000256" key="2">
    <source>
        <dbReference type="SAM" id="SignalP"/>
    </source>
</evidence>
<dbReference type="Gene3D" id="2.60.120.260">
    <property type="entry name" value="Galactose-binding domain-like"/>
    <property type="match status" value="1"/>
</dbReference>
<evidence type="ECO:0000259" key="3">
    <source>
        <dbReference type="PROSITE" id="PS50022"/>
    </source>
</evidence>
<comment type="caution">
    <text evidence="4">The sequence shown here is derived from an EMBL/GenBank/DDBJ whole genome shotgun (WGS) entry which is preliminary data.</text>
</comment>
<dbReference type="InterPro" id="IPR051941">
    <property type="entry name" value="BG_Antigen-Binding_Lectin"/>
</dbReference>
<dbReference type="PANTHER" id="PTHR45713:SF6">
    <property type="entry name" value="F5_8 TYPE C DOMAIN-CONTAINING PROTEIN"/>
    <property type="match status" value="1"/>
</dbReference>
<name>A0A511J7B4_9CELL</name>
<feature type="signal peptide" evidence="2">
    <location>
        <begin position="1"/>
        <end position="35"/>
    </location>
</feature>
<dbReference type="PANTHER" id="PTHR45713">
    <property type="entry name" value="FTP DOMAIN-CONTAINING PROTEIN"/>
    <property type="match status" value="1"/>
</dbReference>
<dbReference type="OrthoDB" id="264773at2"/>